<evidence type="ECO:0000256" key="2">
    <source>
        <dbReference type="ARBA" id="ARBA00022676"/>
    </source>
</evidence>
<organism evidence="6 7">
    <name type="scientific">Streptomyces violaceorubidus</name>
    <dbReference type="NCBI Taxonomy" id="284042"/>
    <lineage>
        <taxon>Bacteria</taxon>
        <taxon>Bacillati</taxon>
        <taxon>Actinomycetota</taxon>
        <taxon>Actinomycetes</taxon>
        <taxon>Kitasatosporales</taxon>
        <taxon>Streptomycetaceae</taxon>
        <taxon>Streptomyces</taxon>
    </lineage>
</organism>
<dbReference type="PANTHER" id="PTHR43398:SF1">
    <property type="entry name" value="DOLICHOL-PHOSPHATE MANNOSYLTRANSFERASE SUBUNIT 1"/>
    <property type="match status" value="1"/>
</dbReference>
<dbReference type="PANTHER" id="PTHR43398">
    <property type="entry name" value="DOLICHOL-PHOSPHATE MANNOSYLTRANSFERASE SUBUNIT 1"/>
    <property type="match status" value="1"/>
</dbReference>
<evidence type="ECO:0000256" key="1">
    <source>
        <dbReference type="ARBA" id="ARBA00006739"/>
    </source>
</evidence>
<name>A0ABV1T3F4_9ACTN</name>
<dbReference type="InterPro" id="IPR039528">
    <property type="entry name" value="DPM1-like"/>
</dbReference>
<evidence type="ECO:0000256" key="3">
    <source>
        <dbReference type="ARBA" id="ARBA00022679"/>
    </source>
</evidence>
<proteinExistence type="inferred from homology"/>
<dbReference type="RefSeq" id="WP_352149811.1">
    <property type="nucleotide sequence ID" value="NZ_JBEOZY010000043.1"/>
</dbReference>
<feature type="domain" description="Glycosyltransferase 2-like" evidence="5">
    <location>
        <begin position="25"/>
        <end position="187"/>
    </location>
</feature>
<dbReference type="Gene3D" id="3.90.550.10">
    <property type="entry name" value="Spore Coat Polysaccharide Biosynthesis Protein SpsA, Chain A"/>
    <property type="match status" value="1"/>
</dbReference>
<gene>
    <name evidence="6" type="ORF">ABT188_28755</name>
</gene>
<accession>A0ABV1T3F4</accession>
<evidence type="ECO:0000259" key="5">
    <source>
        <dbReference type="Pfam" id="PF00535"/>
    </source>
</evidence>
<feature type="compositionally biased region" description="Basic and acidic residues" evidence="4">
    <location>
        <begin position="299"/>
        <end position="324"/>
    </location>
</feature>
<dbReference type="InterPro" id="IPR029044">
    <property type="entry name" value="Nucleotide-diphossugar_trans"/>
</dbReference>
<keyword evidence="7" id="KW-1185">Reference proteome</keyword>
<comment type="similarity">
    <text evidence="1">Belongs to the glycosyltransferase 2 family.</text>
</comment>
<dbReference type="Proteomes" id="UP001496720">
    <property type="component" value="Unassembled WGS sequence"/>
</dbReference>
<dbReference type="Pfam" id="PF00535">
    <property type="entry name" value="Glycos_transf_2"/>
    <property type="match status" value="1"/>
</dbReference>
<feature type="region of interest" description="Disordered" evidence="4">
    <location>
        <begin position="259"/>
        <end position="324"/>
    </location>
</feature>
<sequence length="324" mass="34537">MNDGDGTPAAAGRVRRFGPLGTALVIIPTYNEAENIRAIVTRVREAVPEAHVLVADDNSPDGTGKLADELAAGDDHVQVMHRKGKEGLGAAYLAGFRWGLEHGYGVLIEMDADGSHQPEELPRLLTALKGADLVLGSRWVPGGRVVNWPKSREIISRGGSMYSRIALDLPLRDITGGYRAFRRETLEGLGLEEVASQGYCFQVDLARRAIKAGYHVVEVPITFVERELGDSKMSRDILVEALWRVTTWGVGERVGKVLGRERRPGTAADRQTADGQATDGQAAPGDGTVEPGDGSAKSVDGEAKSGEESAKSGEESAKASDAKA</sequence>
<reference evidence="6 7" key="1">
    <citation type="submission" date="2024-06" db="EMBL/GenBank/DDBJ databases">
        <title>The Natural Products Discovery Center: Release of the First 8490 Sequenced Strains for Exploring Actinobacteria Biosynthetic Diversity.</title>
        <authorList>
            <person name="Kalkreuter E."/>
            <person name="Kautsar S.A."/>
            <person name="Yang D."/>
            <person name="Bader C.D."/>
            <person name="Teijaro C.N."/>
            <person name="Fluegel L."/>
            <person name="Davis C.M."/>
            <person name="Simpson J.R."/>
            <person name="Lauterbach L."/>
            <person name="Steele A.D."/>
            <person name="Gui C."/>
            <person name="Meng S."/>
            <person name="Li G."/>
            <person name="Viehrig K."/>
            <person name="Ye F."/>
            <person name="Su P."/>
            <person name="Kiefer A.F."/>
            <person name="Nichols A."/>
            <person name="Cepeda A.J."/>
            <person name="Yan W."/>
            <person name="Fan B."/>
            <person name="Jiang Y."/>
            <person name="Adhikari A."/>
            <person name="Zheng C.-J."/>
            <person name="Schuster L."/>
            <person name="Cowan T.M."/>
            <person name="Smanski M.J."/>
            <person name="Chevrette M.G."/>
            <person name="De Carvalho L.P.S."/>
            <person name="Shen B."/>
        </authorList>
    </citation>
    <scope>NUCLEOTIDE SEQUENCE [LARGE SCALE GENOMIC DNA]</scope>
    <source>
        <strain evidence="6 7">NPDC001615</strain>
    </source>
</reference>
<evidence type="ECO:0000313" key="6">
    <source>
        <dbReference type="EMBL" id="MER6168496.1"/>
    </source>
</evidence>
<protein>
    <submittedName>
        <fullName evidence="6">Polyprenol monophosphomannose synthase</fullName>
    </submittedName>
</protein>
<dbReference type="SUPFAM" id="SSF53448">
    <property type="entry name" value="Nucleotide-diphospho-sugar transferases"/>
    <property type="match status" value="1"/>
</dbReference>
<evidence type="ECO:0000256" key="4">
    <source>
        <dbReference type="SAM" id="MobiDB-lite"/>
    </source>
</evidence>
<evidence type="ECO:0000313" key="7">
    <source>
        <dbReference type="Proteomes" id="UP001496720"/>
    </source>
</evidence>
<comment type="caution">
    <text evidence="6">The sequence shown here is derived from an EMBL/GenBank/DDBJ whole genome shotgun (WGS) entry which is preliminary data.</text>
</comment>
<dbReference type="EMBL" id="JBEOZY010000043">
    <property type="protein sequence ID" value="MER6168496.1"/>
    <property type="molecule type" value="Genomic_DNA"/>
</dbReference>
<keyword evidence="3" id="KW-0808">Transferase</keyword>
<keyword evidence="2" id="KW-0328">Glycosyltransferase</keyword>
<dbReference type="InterPro" id="IPR001173">
    <property type="entry name" value="Glyco_trans_2-like"/>
</dbReference>
<dbReference type="CDD" id="cd06442">
    <property type="entry name" value="DPM1_like"/>
    <property type="match status" value="1"/>
</dbReference>